<proteinExistence type="predicted"/>
<evidence type="ECO:0000259" key="1">
    <source>
        <dbReference type="Pfam" id="PF00005"/>
    </source>
</evidence>
<organism evidence="2">
    <name type="scientific">human gut metagenome</name>
    <dbReference type="NCBI Taxonomy" id="408170"/>
    <lineage>
        <taxon>unclassified sequences</taxon>
        <taxon>metagenomes</taxon>
        <taxon>organismal metagenomes</taxon>
    </lineage>
</organism>
<dbReference type="EMBL" id="AJWY01008499">
    <property type="protein sequence ID" value="EKC61035.1"/>
    <property type="molecule type" value="Genomic_DNA"/>
</dbReference>
<reference evidence="2" key="1">
    <citation type="journal article" date="2013" name="Environ. Microbiol.">
        <title>Microbiota from the distal guts of lean and obese adolescents exhibit partial functional redundancy besides clear differences in community structure.</title>
        <authorList>
            <person name="Ferrer M."/>
            <person name="Ruiz A."/>
            <person name="Lanza F."/>
            <person name="Haange S.B."/>
            <person name="Oberbach A."/>
            <person name="Till H."/>
            <person name="Bargiela R."/>
            <person name="Campoy C."/>
            <person name="Segura M.T."/>
            <person name="Richter M."/>
            <person name="von Bergen M."/>
            <person name="Seifert J."/>
            <person name="Suarez A."/>
        </authorList>
    </citation>
    <scope>NUCLEOTIDE SEQUENCE</scope>
</reference>
<protein>
    <submittedName>
        <fullName evidence="2">ABC transporter, ATP-binding protein</fullName>
    </submittedName>
</protein>
<dbReference type="InterPro" id="IPR027417">
    <property type="entry name" value="P-loop_NTPase"/>
</dbReference>
<dbReference type="PANTHER" id="PTHR24220:SF86">
    <property type="entry name" value="ABC TRANSPORTER ABCH.1"/>
    <property type="match status" value="1"/>
</dbReference>
<feature type="domain" description="ABC transporter" evidence="1">
    <location>
        <begin position="2"/>
        <end position="30"/>
    </location>
</feature>
<dbReference type="GO" id="GO:0005524">
    <property type="term" value="F:ATP binding"/>
    <property type="evidence" value="ECO:0007669"/>
    <property type="project" value="UniProtKB-KW"/>
</dbReference>
<name>K1T498_9ZZZZ</name>
<dbReference type="InterPro" id="IPR003439">
    <property type="entry name" value="ABC_transporter-like_ATP-bd"/>
</dbReference>
<dbReference type="GO" id="GO:0022857">
    <property type="term" value="F:transmembrane transporter activity"/>
    <property type="evidence" value="ECO:0007669"/>
    <property type="project" value="TreeGrafter"/>
</dbReference>
<dbReference type="SUPFAM" id="SSF52540">
    <property type="entry name" value="P-loop containing nucleoside triphosphate hydrolases"/>
    <property type="match status" value="1"/>
</dbReference>
<comment type="caution">
    <text evidence="2">The sequence shown here is derived from an EMBL/GenBank/DDBJ whole genome shotgun (WGS) entry which is preliminary data.</text>
</comment>
<gene>
    <name evidence="2" type="ORF">LEA_12554</name>
</gene>
<dbReference type="Gene3D" id="3.40.50.300">
    <property type="entry name" value="P-loop containing nucleotide triphosphate hydrolases"/>
    <property type="match status" value="1"/>
</dbReference>
<keyword evidence="2" id="KW-0547">Nucleotide-binding</keyword>
<dbReference type="GO" id="GO:0016887">
    <property type="term" value="F:ATP hydrolysis activity"/>
    <property type="evidence" value="ECO:0007669"/>
    <property type="project" value="InterPro"/>
</dbReference>
<keyword evidence="2" id="KW-0067">ATP-binding</keyword>
<sequence length="86" mass="9403">NKLSGGEKQRVAIARALVHSPDVILADEPCGNLDSRNSESIMELLRGLVDEDTLVVMVTHSKTDARLCDRIITLSDGMVVSDEIIR</sequence>
<evidence type="ECO:0000313" key="2">
    <source>
        <dbReference type="EMBL" id="EKC61035.1"/>
    </source>
</evidence>
<dbReference type="InterPro" id="IPR015854">
    <property type="entry name" value="ABC_transpr_LolD-like"/>
</dbReference>
<dbReference type="GO" id="GO:0005886">
    <property type="term" value="C:plasma membrane"/>
    <property type="evidence" value="ECO:0007669"/>
    <property type="project" value="TreeGrafter"/>
</dbReference>
<dbReference type="AlphaFoldDB" id="K1T498"/>
<dbReference type="Pfam" id="PF00005">
    <property type="entry name" value="ABC_tran"/>
    <property type="match status" value="1"/>
</dbReference>
<dbReference type="PANTHER" id="PTHR24220">
    <property type="entry name" value="IMPORT ATP-BINDING PROTEIN"/>
    <property type="match status" value="1"/>
</dbReference>
<accession>K1T498</accession>
<feature type="non-terminal residue" evidence="2">
    <location>
        <position position="1"/>
    </location>
</feature>